<dbReference type="InterPro" id="IPR015424">
    <property type="entry name" value="PyrdxlP-dep_Trfase"/>
</dbReference>
<dbReference type="NCBIfam" id="NF005375">
    <property type="entry name" value="PRK06917.1"/>
    <property type="match status" value="1"/>
</dbReference>
<dbReference type="InterPro" id="IPR015421">
    <property type="entry name" value="PyrdxlP-dep_Trfase_major"/>
</dbReference>
<evidence type="ECO:0000256" key="1">
    <source>
        <dbReference type="ARBA" id="ARBA00008954"/>
    </source>
</evidence>
<dbReference type="PANTHER" id="PTHR43094:SF1">
    <property type="entry name" value="AMINOTRANSFERASE CLASS-III"/>
    <property type="match status" value="1"/>
</dbReference>
<accession>A0ABS2QWR3</accession>
<name>A0ABS2QWR3_9BACI</name>
<dbReference type="GO" id="GO:0008483">
    <property type="term" value="F:transaminase activity"/>
    <property type="evidence" value="ECO:0007669"/>
    <property type="project" value="UniProtKB-KW"/>
</dbReference>
<proteinExistence type="inferred from homology"/>
<keyword evidence="4" id="KW-0808">Transferase</keyword>
<evidence type="ECO:0000313" key="5">
    <source>
        <dbReference type="Proteomes" id="UP000809829"/>
    </source>
</evidence>
<keyword evidence="5" id="KW-1185">Reference proteome</keyword>
<dbReference type="InterPro" id="IPR015422">
    <property type="entry name" value="PyrdxlP-dep_Trfase_small"/>
</dbReference>
<dbReference type="PANTHER" id="PTHR43094">
    <property type="entry name" value="AMINOTRANSFERASE"/>
    <property type="match status" value="1"/>
</dbReference>
<dbReference type="Proteomes" id="UP000809829">
    <property type="component" value="Unassembled WGS sequence"/>
</dbReference>
<evidence type="ECO:0000313" key="4">
    <source>
        <dbReference type="EMBL" id="MBM7703186.1"/>
    </source>
</evidence>
<dbReference type="CDD" id="cd00610">
    <property type="entry name" value="OAT_like"/>
    <property type="match status" value="1"/>
</dbReference>
<sequence length="449" mass="49387">MKRSRLIKPLLDQHYPMISHGKGVYLYDKDGNKYLDASSGAVTASIGHGVQGVVEAIMEQAQKVAFVYRSQFTSEPAEELAEKLCSLSHDHFQWAFFVNSGTEATETAMKIALQHWQEQGQPLKTKVLSRWMSYHGITLGALSMSGHAGRRSRFVPLLEEFPSVSAPYCYRCPLQKSYPSCQLACAKELERIIKRIGTDHIAAFITEPIIGAAGAAVTPPDGYYEEIREICDKYNILWIADEVMTGIGRTGEMFAYEHWSVKPDIITLGKGLSAGYTPIAVTMATASVVEPILRGSKLIMSGHTLSANPLSAATALSVINYIEEHQLVKAAKKKGDYLIKALHHIQSQSRLIGDVRGKGLLIGIEIVKDKESKESFSPLMNITSQIVKKAQSKGLLLYPAQAGIDGIDGDAVMIAPPFTITDDEMEELLYLFTQTMVEVESELRSAEGD</sequence>
<dbReference type="PROSITE" id="PS00600">
    <property type="entry name" value="AA_TRANSFER_CLASS_3"/>
    <property type="match status" value="1"/>
</dbReference>
<dbReference type="RefSeq" id="WP_205186739.1">
    <property type="nucleotide sequence ID" value="NZ_JAFBFC010000003.1"/>
</dbReference>
<comment type="caution">
    <text evidence="4">The sequence shown here is derived from an EMBL/GenBank/DDBJ whole genome shotgun (WGS) entry which is preliminary data.</text>
</comment>
<evidence type="ECO:0000256" key="3">
    <source>
        <dbReference type="RuleBase" id="RU003560"/>
    </source>
</evidence>
<dbReference type="EMBL" id="JAFBFC010000003">
    <property type="protein sequence ID" value="MBM7703186.1"/>
    <property type="molecule type" value="Genomic_DNA"/>
</dbReference>
<dbReference type="PIRSF" id="PIRSF000521">
    <property type="entry name" value="Transaminase_4ab_Lys_Orn"/>
    <property type="match status" value="1"/>
</dbReference>
<dbReference type="Pfam" id="PF00202">
    <property type="entry name" value="Aminotran_3"/>
    <property type="match status" value="1"/>
</dbReference>
<keyword evidence="4" id="KW-0032">Aminotransferase</keyword>
<dbReference type="InterPro" id="IPR049704">
    <property type="entry name" value="Aminotrans_3_PPA_site"/>
</dbReference>
<dbReference type="Gene3D" id="3.40.640.10">
    <property type="entry name" value="Type I PLP-dependent aspartate aminotransferase-like (Major domain)"/>
    <property type="match status" value="1"/>
</dbReference>
<gene>
    <name evidence="4" type="ORF">JOC83_002033</name>
</gene>
<comment type="similarity">
    <text evidence="1 3">Belongs to the class-III pyridoxal-phosphate-dependent aminotransferase family.</text>
</comment>
<keyword evidence="2 3" id="KW-0663">Pyridoxal phosphate</keyword>
<dbReference type="SUPFAM" id="SSF53383">
    <property type="entry name" value="PLP-dependent transferases"/>
    <property type="match status" value="1"/>
</dbReference>
<dbReference type="InterPro" id="IPR005814">
    <property type="entry name" value="Aminotrans_3"/>
</dbReference>
<reference evidence="4 5" key="1">
    <citation type="submission" date="2021-01" db="EMBL/GenBank/DDBJ databases">
        <title>Genomic Encyclopedia of Type Strains, Phase IV (KMG-IV): sequencing the most valuable type-strain genomes for metagenomic binning, comparative biology and taxonomic classification.</title>
        <authorList>
            <person name="Goeker M."/>
        </authorList>
    </citation>
    <scope>NUCLEOTIDE SEQUENCE [LARGE SCALE GENOMIC DNA]</scope>
    <source>
        <strain evidence="4 5">DSM 104297</strain>
    </source>
</reference>
<protein>
    <submittedName>
        <fullName evidence="4">Adenosylmethionine-8-amino-7-oxononanoate aminotransferase</fullName>
    </submittedName>
</protein>
<organism evidence="4 5">
    <name type="scientific">Priestia iocasae</name>
    <dbReference type="NCBI Taxonomy" id="2291674"/>
    <lineage>
        <taxon>Bacteria</taxon>
        <taxon>Bacillati</taxon>
        <taxon>Bacillota</taxon>
        <taxon>Bacilli</taxon>
        <taxon>Bacillales</taxon>
        <taxon>Bacillaceae</taxon>
        <taxon>Priestia</taxon>
    </lineage>
</organism>
<evidence type="ECO:0000256" key="2">
    <source>
        <dbReference type="ARBA" id="ARBA00022898"/>
    </source>
</evidence>
<dbReference type="Gene3D" id="3.90.1150.10">
    <property type="entry name" value="Aspartate Aminotransferase, domain 1"/>
    <property type="match status" value="1"/>
</dbReference>